<dbReference type="GO" id="GO:0019068">
    <property type="term" value="P:virion assembly"/>
    <property type="evidence" value="ECO:0007669"/>
    <property type="project" value="InterPro"/>
</dbReference>
<dbReference type="AlphaFoldDB" id="A0A367V7U8"/>
<sequence length="107" mass="11652">MINFDRLLNEPVSKVLGQQVTIRHRAGGTSTVSEFDYRHTAGPESGGGEAEYQAYEYSGAFRLSEAPNVKQGDYVDLPDGSFTIDQIDPDDTGWIEVGLIKGEVGNV</sequence>
<dbReference type="RefSeq" id="WP_062954019.1">
    <property type="nucleotide sequence ID" value="NZ_JPWB01000006.1"/>
</dbReference>
<name>A0A367V7U8_9PROT</name>
<dbReference type="EMBL" id="JPWB01000006">
    <property type="protein sequence ID" value="RCK21099.1"/>
    <property type="molecule type" value="Genomic_DNA"/>
</dbReference>
<protein>
    <submittedName>
        <fullName evidence="1">Uncharacterized protein</fullName>
    </submittedName>
</protein>
<gene>
    <name evidence="1" type="ORF">TH6_15180</name>
</gene>
<comment type="caution">
    <text evidence="1">The sequence shown here is derived from an EMBL/GenBank/DDBJ whole genome shotgun (WGS) entry which is preliminary data.</text>
</comment>
<dbReference type="InterPro" id="IPR008018">
    <property type="entry name" value="Phage_tail_attach_FII"/>
</dbReference>
<dbReference type="InterPro" id="IPR053734">
    <property type="entry name" value="Phage_Head-Tail_Connect_sf"/>
</dbReference>
<reference evidence="1 2" key="1">
    <citation type="submission" date="2014-07" db="EMBL/GenBank/DDBJ databases">
        <title>Draft genome sequence of Thalassospira profundimaris R8-17.</title>
        <authorList>
            <person name="Lai Q."/>
            <person name="Shao Z."/>
        </authorList>
    </citation>
    <scope>NUCLEOTIDE SEQUENCE [LARGE SCALE GENOMIC DNA]</scope>
    <source>
        <strain evidence="1 2">R8-17</strain>
    </source>
</reference>
<evidence type="ECO:0000313" key="1">
    <source>
        <dbReference type="EMBL" id="RCK21099.1"/>
    </source>
</evidence>
<dbReference type="Proteomes" id="UP000253061">
    <property type="component" value="Unassembled WGS sequence"/>
</dbReference>
<accession>A0A367V7U8</accession>
<dbReference type="Pfam" id="PF05354">
    <property type="entry name" value="Phage_attach"/>
    <property type="match status" value="1"/>
</dbReference>
<dbReference type="Gene3D" id="2.40.10.180">
    <property type="entry name" value="Phage tail proteins"/>
    <property type="match status" value="1"/>
</dbReference>
<evidence type="ECO:0000313" key="2">
    <source>
        <dbReference type="Proteomes" id="UP000253061"/>
    </source>
</evidence>
<organism evidence="1 2">
    <name type="scientific">Thalassospira profundimaris</name>
    <dbReference type="NCBI Taxonomy" id="502049"/>
    <lineage>
        <taxon>Bacteria</taxon>
        <taxon>Pseudomonadati</taxon>
        <taxon>Pseudomonadota</taxon>
        <taxon>Alphaproteobacteria</taxon>
        <taxon>Rhodospirillales</taxon>
        <taxon>Thalassospiraceae</taxon>
        <taxon>Thalassospira</taxon>
    </lineage>
</organism>
<proteinExistence type="predicted"/>